<evidence type="ECO:0000313" key="2">
    <source>
        <dbReference type="EMBL" id="TMR17340.1"/>
    </source>
</evidence>
<accession>A0A5S4FZJ3</accession>
<feature type="transmembrane region" description="Helical" evidence="1">
    <location>
        <begin position="137"/>
        <end position="161"/>
    </location>
</feature>
<dbReference type="InterPro" id="IPR009339">
    <property type="entry name" value="DUF998"/>
</dbReference>
<feature type="transmembrane region" description="Helical" evidence="1">
    <location>
        <begin position="67"/>
        <end position="88"/>
    </location>
</feature>
<evidence type="ECO:0000313" key="3">
    <source>
        <dbReference type="Proteomes" id="UP000309128"/>
    </source>
</evidence>
<keyword evidence="1" id="KW-0472">Membrane</keyword>
<feature type="transmembrane region" description="Helical" evidence="1">
    <location>
        <begin position="168"/>
        <end position="190"/>
    </location>
</feature>
<organism evidence="2 3">
    <name type="scientific">Nonomuraea turkmeniaca</name>
    <dbReference type="NCBI Taxonomy" id="103838"/>
    <lineage>
        <taxon>Bacteria</taxon>
        <taxon>Bacillati</taxon>
        <taxon>Actinomycetota</taxon>
        <taxon>Actinomycetes</taxon>
        <taxon>Streptosporangiales</taxon>
        <taxon>Streptosporangiaceae</taxon>
        <taxon>Nonomuraea</taxon>
    </lineage>
</organism>
<dbReference type="AlphaFoldDB" id="A0A5S4FZJ3"/>
<protein>
    <submittedName>
        <fullName evidence="2">DUF998 domain-containing protein</fullName>
    </submittedName>
</protein>
<dbReference type="Pfam" id="PF06197">
    <property type="entry name" value="DUF998"/>
    <property type="match status" value="1"/>
</dbReference>
<feature type="transmembrane region" description="Helical" evidence="1">
    <location>
        <begin position="26"/>
        <end position="47"/>
    </location>
</feature>
<feature type="transmembrane region" description="Helical" evidence="1">
    <location>
        <begin position="95"/>
        <end position="117"/>
    </location>
</feature>
<name>A0A5S4FZJ3_9ACTN</name>
<gene>
    <name evidence="2" type="ORF">ETD86_23705</name>
</gene>
<feature type="transmembrane region" description="Helical" evidence="1">
    <location>
        <begin position="202"/>
        <end position="223"/>
    </location>
</feature>
<comment type="caution">
    <text evidence="2">The sequence shown here is derived from an EMBL/GenBank/DDBJ whole genome shotgun (WGS) entry which is preliminary data.</text>
</comment>
<dbReference type="EMBL" id="VCKY01000081">
    <property type="protein sequence ID" value="TMR17340.1"/>
    <property type="molecule type" value="Genomic_DNA"/>
</dbReference>
<evidence type="ECO:0000256" key="1">
    <source>
        <dbReference type="SAM" id="Phobius"/>
    </source>
</evidence>
<sequence>MRTITPPAPGHGAPQADPHDRITRRLLLCGAVAGPLFVLALLLQGAVRADYDPLRHPGSSLALGEDGWVQAANFIVAGVLSLAFAFGLRRALGGAVWGPILVGIWAVGFIGAGVFTSDPVSGYPPGTPAMLPEHSSLTAALHDLFSLPGFVAHLLACVVLARTWGAGWAVYSVVSAVAFAVAMVLASAAFTQNPALVAYGGLLQRAAVTIGWAWLAVLAVRLLRGGK</sequence>
<keyword evidence="3" id="KW-1185">Reference proteome</keyword>
<proteinExistence type="predicted"/>
<dbReference type="Proteomes" id="UP000309128">
    <property type="component" value="Unassembled WGS sequence"/>
</dbReference>
<keyword evidence="1" id="KW-1133">Transmembrane helix</keyword>
<keyword evidence="1" id="KW-0812">Transmembrane</keyword>
<dbReference type="RefSeq" id="WP_138668349.1">
    <property type="nucleotide sequence ID" value="NZ_VCKY01000081.1"/>
</dbReference>
<dbReference type="OrthoDB" id="8159487at2"/>
<reference evidence="2 3" key="1">
    <citation type="submission" date="2019-05" db="EMBL/GenBank/DDBJ databases">
        <title>Draft genome sequence of Nonomuraea turkmeniaca DSM 43926.</title>
        <authorList>
            <person name="Saricaoglu S."/>
            <person name="Isik K."/>
        </authorList>
    </citation>
    <scope>NUCLEOTIDE SEQUENCE [LARGE SCALE GENOMIC DNA]</scope>
    <source>
        <strain evidence="2 3">DSM 43926</strain>
    </source>
</reference>